<protein>
    <recommendedName>
        <fullName evidence="2">Phage tail tape measure protein domain-containing protein</fullName>
    </recommendedName>
</protein>
<dbReference type="Pfam" id="PF10145">
    <property type="entry name" value="PhageMin_Tail"/>
    <property type="match status" value="1"/>
</dbReference>
<dbReference type="InterPro" id="IPR010090">
    <property type="entry name" value="Phage_tape_meas"/>
</dbReference>
<comment type="caution">
    <text evidence="3">The sequence shown here is derived from an EMBL/GenBank/DDBJ whole genome shotgun (WGS) entry which is preliminary data.</text>
</comment>
<evidence type="ECO:0000313" key="3">
    <source>
        <dbReference type="EMBL" id="GFK94419.1"/>
    </source>
</evidence>
<reference evidence="3 4" key="1">
    <citation type="submission" date="2020-04" db="EMBL/GenBank/DDBJ databases">
        <authorList>
            <consortium name="Desulfovibrio sp. FSS-1 genome sequencing consortium"/>
            <person name="Shimoshige H."/>
            <person name="Kobayashi H."/>
            <person name="Maekawa T."/>
        </authorList>
    </citation>
    <scope>NUCLEOTIDE SEQUENCE [LARGE SCALE GENOMIC DNA]</scope>
    <source>
        <strain evidence="3 4">SIID29052-01</strain>
    </source>
</reference>
<keyword evidence="4" id="KW-1185">Reference proteome</keyword>
<evidence type="ECO:0000259" key="2">
    <source>
        <dbReference type="Pfam" id="PF10145"/>
    </source>
</evidence>
<feature type="coiled-coil region" evidence="1">
    <location>
        <begin position="75"/>
        <end position="102"/>
    </location>
</feature>
<feature type="domain" description="Phage tail tape measure protein" evidence="2">
    <location>
        <begin position="187"/>
        <end position="380"/>
    </location>
</feature>
<sequence length="689" mass="70797">MAKGTVLEVILRLRDELGGQARKALDSITQAARGTAQGAGVTARALRQVGENAREASGGLQSAGRAAGAFRSDRLTRAAQEAARITRESREARRELDAASKSGERLAGALTKAGGAGRAAMNAMRGIGQVGAGAAAGAGVAAAALRQPIAFEKRMTLMANTAYADEKDPAKRLAGRGKLVDAVHAAVREGGGTRDEAAEALDKMLASGAIKSDAAQRLLPTIQKFATASGTQSGDIADIVIRGVQNKFFREDEAALALDKALVAGQSGGFELKDMAKWLPKMLALGSGMKSMAGFEQMLAYSQAAATTAGSKDDAGNNLVNLLQKLNSQDTQKDFAKLGIDLTGTLTKAREKGKLPLEAFGDLIEQQVMGKDKRYQALKKRLGSAQGDEKQQILGDMADLASASAIGQVVQDRQALLALLAAINQKDYVKQILGDMANASGEGERSFATYKGSTAASVERAANEAEIARSNMLSDASGPLKALADGAADLAQRFPGLATVAMEATTAIGAMTAAAAAFGAMRMFSGGAGVTAAASGGWLARSASSLAGGASRSLPWLSAGVAAWDIYQTENDSTLTRAQKNVKNSETYGETGGALAGAAMGAAVGSAVPLVGTALGALLGGLAGWFSGGMAGRGVGNMLWGPSQETTEAARQLVVEDRGVIKVESVLKLDGREVARVVNDHNASEARRD</sequence>
<proteinExistence type="predicted"/>
<organism evidence="3 4">
    <name type="scientific">Fundidesulfovibrio magnetotacticus</name>
    <dbReference type="NCBI Taxonomy" id="2730080"/>
    <lineage>
        <taxon>Bacteria</taxon>
        <taxon>Pseudomonadati</taxon>
        <taxon>Thermodesulfobacteriota</taxon>
        <taxon>Desulfovibrionia</taxon>
        <taxon>Desulfovibrionales</taxon>
        <taxon>Desulfovibrionaceae</taxon>
        <taxon>Fundidesulfovibrio</taxon>
    </lineage>
</organism>
<gene>
    <name evidence="3" type="ORF">NNJEOMEG_02264</name>
</gene>
<name>A0A6V8LWH0_9BACT</name>
<evidence type="ECO:0000313" key="4">
    <source>
        <dbReference type="Proteomes" id="UP000494245"/>
    </source>
</evidence>
<dbReference type="EMBL" id="BLTE01000010">
    <property type="protein sequence ID" value="GFK94419.1"/>
    <property type="molecule type" value="Genomic_DNA"/>
</dbReference>
<accession>A0A6V8LWH0</accession>
<reference evidence="3 4" key="2">
    <citation type="submission" date="2020-05" db="EMBL/GenBank/DDBJ databases">
        <title>Draft genome sequence of Desulfovibrio sp. strainFSS-1.</title>
        <authorList>
            <person name="Shimoshige H."/>
            <person name="Kobayashi H."/>
            <person name="Maekawa T."/>
        </authorList>
    </citation>
    <scope>NUCLEOTIDE SEQUENCE [LARGE SCALE GENOMIC DNA]</scope>
    <source>
        <strain evidence="3 4">SIID29052-01</strain>
    </source>
</reference>
<dbReference type="Proteomes" id="UP000494245">
    <property type="component" value="Unassembled WGS sequence"/>
</dbReference>
<dbReference type="AlphaFoldDB" id="A0A6V8LWH0"/>
<dbReference type="RefSeq" id="WP_173084486.1">
    <property type="nucleotide sequence ID" value="NZ_BLTE01000010.1"/>
</dbReference>
<evidence type="ECO:0000256" key="1">
    <source>
        <dbReference type="SAM" id="Coils"/>
    </source>
</evidence>
<keyword evidence="1" id="KW-0175">Coiled coil</keyword>